<feature type="compositionally biased region" description="Polar residues" evidence="1">
    <location>
        <begin position="880"/>
        <end position="891"/>
    </location>
</feature>
<feature type="region of interest" description="Disordered" evidence="1">
    <location>
        <begin position="738"/>
        <end position="894"/>
    </location>
</feature>
<dbReference type="InterPro" id="IPR052981">
    <property type="entry name" value="Ingression_C2_domain"/>
</dbReference>
<evidence type="ECO:0000313" key="3">
    <source>
        <dbReference type="EMBL" id="EAR90539.1"/>
    </source>
</evidence>
<dbReference type="EMBL" id="GG662798">
    <property type="protein sequence ID" value="EAR90539.1"/>
    <property type="molecule type" value="Genomic_DNA"/>
</dbReference>
<evidence type="ECO:0000259" key="2">
    <source>
        <dbReference type="PROSITE" id="PS50004"/>
    </source>
</evidence>
<organism evidence="3 4">
    <name type="scientific">Tetrahymena thermophila (strain SB210)</name>
    <dbReference type="NCBI Taxonomy" id="312017"/>
    <lineage>
        <taxon>Eukaryota</taxon>
        <taxon>Sar</taxon>
        <taxon>Alveolata</taxon>
        <taxon>Ciliophora</taxon>
        <taxon>Intramacronucleata</taxon>
        <taxon>Oligohymenophorea</taxon>
        <taxon>Hymenostomatida</taxon>
        <taxon>Tetrahymenina</taxon>
        <taxon>Tetrahymenidae</taxon>
        <taxon>Tetrahymena</taxon>
    </lineage>
</organism>
<dbReference type="RefSeq" id="XP_001010784.1">
    <property type="nucleotide sequence ID" value="XM_001010784.2"/>
</dbReference>
<dbReference type="PROSITE" id="PS50004">
    <property type="entry name" value="C2"/>
    <property type="match status" value="2"/>
</dbReference>
<evidence type="ECO:0000256" key="1">
    <source>
        <dbReference type="SAM" id="MobiDB-lite"/>
    </source>
</evidence>
<evidence type="ECO:0000313" key="4">
    <source>
        <dbReference type="Proteomes" id="UP000009168"/>
    </source>
</evidence>
<dbReference type="Proteomes" id="UP000009168">
    <property type="component" value="Unassembled WGS sequence"/>
</dbReference>
<dbReference type="InterPro" id="IPR035892">
    <property type="entry name" value="C2_domain_sf"/>
</dbReference>
<dbReference type="eggNOG" id="ENOG502SC63">
    <property type="taxonomic scope" value="Eukaryota"/>
</dbReference>
<dbReference type="InParanoid" id="Q22YY2"/>
<dbReference type="PANTHER" id="PTHR47052:SF3">
    <property type="entry name" value="INGRESSION PROTEIN 1"/>
    <property type="match status" value="1"/>
</dbReference>
<feature type="region of interest" description="Disordered" evidence="1">
    <location>
        <begin position="920"/>
        <end position="985"/>
    </location>
</feature>
<feature type="domain" description="C2" evidence="2">
    <location>
        <begin position="169"/>
        <end position="289"/>
    </location>
</feature>
<dbReference type="GeneID" id="7845734"/>
<dbReference type="PANTHER" id="PTHR47052">
    <property type="entry name" value="CONSERVED SERINE PROLINE-RICH PROTEIN (AFU_ORTHOLOGUE AFUA_2G01790)"/>
    <property type="match status" value="1"/>
</dbReference>
<sequence length="1143" mass="134617">MSYSANQVKNPNGKLTVWITKADIYNTSQSYENIIVKIQIGNDVKITPACPYNQKNIQWVDGFEVVRKENEDNFLITLINQSKKGDEVLGSASIEINQFLQRARKTDFQADLQLNGKNTSSLQTKIQFVKFTDAENLALEAQKQAQSGKKVDGSKIQETAINEASKKLRENEILTNYSNNPYAQSYKYLITITNIKANFKRDTDLFSKMDPFVRIKVSEDINFKTSIIKGGGKTPEWKEQVQVYVGLEEVIMFLAFDQEVHKDQLIGFGSVLMQNFKLGEETKVIPLEYHKQSAGELTITVNCKLVGSYEKSNNLLGKVVLRNVSSVLKKGQSNHQLKFSLGTENKCTHLITKSEPNNKYRDIIVFPIKDKNLTNLTINFQTVSSKNVDLVGSTLFDLKPVIENEKWYIQEEIIMIGKDKKEIGKIYADVQYVDLAEHDDEKLYKLQQNQGKVTLKNMRGYLTRDTEMFGKMDPYCILKYNGIQLKTSVHQSGGKEPVWKDNIFELPQFTYQKDKKLFFEVFDEDTSKDDLIGKGYIDLTQFIQKKGKYLGQKVNIEYEGKQAGQVNFDLEYEENQELIAYIEKKKKEKELEELQKKKAEEEMKALKAKQDAEKKKKEDEEKKQKEEEEKKRKLLEEQELKKKQEEEEKKKKLQEEQELKKKQEEEEKKKKLLEEQELKKKQEEEQKKKKLQEEQELKKKQEEEEKKKKLQEEQELKKKQEEEEKKKKLLEEQEQKKKQEEEQKKKLQQEQELKKKQEEDDKKKKLQEEQELKKKQEEDEKKKKLLEEQELKKKKDEDEKQKKKLQEEQELKKKQEEEERQKKEAEEKKKQEALQKEMELKKQNEELERARVQQENEEKRKQQEQEQKRLQENQNKSREQSPQGSQYSQNYAEYKVAKQNLEQGHGFGMSEYQSATSLQKSIPAFSMPRSQRFKPSSSVKREQSKGPDYVQLPSIFEQNQKKGVSFGHGQRGQRENSNSPGPGAYQKEISLRTVKGFTFGVSRSSCKNYIDPEFASPKKTQKFESAEKSRKQNSSFDNRTMEYEPKQNDIYIQQNKYLQQQQYNNNNNKRNASHDQRRNVQQQNIFNQNQNNNNRYMPQIRQQSVGQAYNQNNNHSNIVHSNHRHGNYHYTAPNDKNNKSYIY</sequence>
<dbReference type="CDD" id="cd00030">
    <property type="entry name" value="C2"/>
    <property type="match status" value="1"/>
</dbReference>
<dbReference type="OrthoDB" id="447506at2759"/>
<keyword evidence="4" id="KW-1185">Reference proteome</keyword>
<dbReference type="AlphaFoldDB" id="Q22YY2"/>
<accession>Q22YY2</accession>
<feature type="domain" description="C2" evidence="2">
    <location>
        <begin position="429"/>
        <end position="552"/>
    </location>
</feature>
<feature type="compositionally biased region" description="Basic and acidic residues" evidence="1">
    <location>
        <begin position="1021"/>
        <end position="1030"/>
    </location>
</feature>
<reference evidence="4" key="1">
    <citation type="journal article" date="2006" name="PLoS Biol.">
        <title>Macronuclear genome sequence of the ciliate Tetrahymena thermophila, a model eukaryote.</title>
        <authorList>
            <person name="Eisen J.A."/>
            <person name="Coyne R.S."/>
            <person name="Wu M."/>
            <person name="Wu D."/>
            <person name="Thiagarajan M."/>
            <person name="Wortman J.R."/>
            <person name="Badger J.H."/>
            <person name="Ren Q."/>
            <person name="Amedeo P."/>
            <person name="Jones K.M."/>
            <person name="Tallon L.J."/>
            <person name="Delcher A.L."/>
            <person name="Salzberg S.L."/>
            <person name="Silva J.C."/>
            <person name="Haas B.J."/>
            <person name="Majoros W.H."/>
            <person name="Farzad M."/>
            <person name="Carlton J.M."/>
            <person name="Smith R.K. Jr."/>
            <person name="Garg J."/>
            <person name="Pearlman R.E."/>
            <person name="Karrer K.M."/>
            <person name="Sun L."/>
            <person name="Manning G."/>
            <person name="Elde N.C."/>
            <person name="Turkewitz A.P."/>
            <person name="Asai D.J."/>
            <person name="Wilkes D.E."/>
            <person name="Wang Y."/>
            <person name="Cai H."/>
            <person name="Collins K."/>
            <person name="Stewart B.A."/>
            <person name="Lee S.R."/>
            <person name="Wilamowska K."/>
            <person name="Weinberg Z."/>
            <person name="Ruzzo W.L."/>
            <person name="Wloga D."/>
            <person name="Gaertig J."/>
            <person name="Frankel J."/>
            <person name="Tsao C.-C."/>
            <person name="Gorovsky M.A."/>
            <person name="Keeling P.J."/>
            <person name="Waller R.F."/>
            <person name="Patron N.J."/>
            <person name="Cherry J.M."/>
            <person name="Stover N.A."/>
            <person name="Krieger C.J."/>
            <person name="del Toro C."/>
            <person name="Ryder H.F."/>
            <person name="Williamson S.C."/>
            <person name="Barbeau R.A."/>
            <person name="Hamilton E.P."/>
            <person name="Orias E."/>
        </authorList>
    </citation>
    <scope>NUCLEOTIDE SEQUENCE [LARGE SCALE GENOMIC DNA]</scope>
    <source>
        <strain evidence="4">SB210</strain>
    </source>
</reference>
<dbReference type="HOGENOM" id="CLU_277510_0_0_1"/>
<feature type="compositionally biased region" description="Basic and acidic residues" evidence="1">
    <location>
        <begin position="738"/>
        <end position="879"/>
    </location>
</feature>
<dbReference type="SMART" id="SM00239">
    <property type="entry name" value="C2"/>
    <property type="match status" value="3"/>
</dbReference>
<dbReference type="InterPro" id="IPR000008">
    <property type="entry name" value="C2_dom"/>
</dbReference>
<dbReference type="KEGG" id="tet:TTHERM_00120890"/>
<feature type="region of interest" description="Disordered" evidence="1">
    <location>
        <begin position="1018"/>
        <end position="1045"/>
    </location>
</feature>
<feature type="region of interest" description="Disordered" evidence="1">
    <location>
        <begin position="608"/>
        <end position="668"/>
    </location>
</feature>
<name>Q22YY2_TETTS</name>
<dbReference type="SUPFAM" id="SSF49562">
    <property type="entry name" value="C2 domain (Calcium/lipid-binding domain, CaLB)"/>
    <property type="match status" value="4"/>
</dbReference>
<proteinExistence type="predicted"/>
<gene>
    <name evidence="3" type="ORF">TTHERM_00120890</name>
</gene>
<dbReference type="Pfam" id="PF00168">
    <property type="entry name" value="C2"/>
    <property type="match status" value="3"/>
</dbReference>
<feature type="region of interest" description="Disordered" evidence="1">
    <location>
        <begin position="695"/>
        <end position="724"/>
    </location>
</feature>
<protein>
    <submittedName>
        <fullName evidence="3">C2 domain protein</fullName>
    </submittedName>
</protein>
<dbReference type="Gene3D" id="2.60.40.150">
    <property type="entry name" value="C2 domain"/>
    <property type="match status" value="3"/>
</dbReference>